<evidence type="ECO:0000256" key="1">
    <source>
        <dbReference type="ARBA" id="ARBA00022729"/>
    </source>
</evidence>
<sequence>MFCSQGNAETQTTLTVSSWGSPEHGVNSIVWPTYKKWIEEATDGRVTLEVVYDLAAPPGQMDAVYDGVADITWHFHGLTPGRFNMAKLPEFPYFEPVSSEVAAAAYWRTHQEHLDRVGEHQGLKLLGLGMHGPGLIYTREPADSLDDLQDMRIRVGGGVMGDIIDGLGIRGVNLPPTEVYEAASQGVIDGILLNPEALRSFRVAEVAPHVLRVPGGMYRGSFSLIMNRNTWQSLSAEDQEAIESVSGERLSRLFGHMMDIEDERGYEFGEEHDVTITEASDSFIQAVRDVSADLEAQWQKKAEAEGVDGEAAMAMYERLINRLETNPDIHESTVTP</sequence>
<dbReference type="Gene3D" id="3.40.190.170">
    <property type="entry name" value="Bacterial extracellular solute-binding protein, family 7"/>
    <property type="match status" value="1"/>
</dbReference>
<gene>
    <name evidence="2" type="ORF">FKY71_11730</name>
</gene>
<dbReference type="InterPro" id="IPR038404">
    <property type="entry name" value="TRAP_DctP_sf"/>
</dbReference>
<name>A0A540VQ35_9GAMM</name>
<dbReference type="PANTHER" id="PTHR33376">
    <property type="match status" value="1"/>
</dbReference>
<protein>
    <submittedName>
        <fullName evidence="2">TRAP transporter substrate-binding protein</fullName>
    </submittedName>
</protein>
<accession>A0A540VQ35</accession>
<dbReference type="Pfam" id="PF03480">
    <property type="entry name" value="DctP"/>
    <property type="match status" value="1"/>
</dbReference>
<proteinExistence type="predicted"/>
<organism evidence="2 3">
    <name type="scientific">Spiribacter salinus</name>
    <dbReference type="NCBI Taxonomy" id="1335746"/>
    <lineage>
        <taxon>Bacteria</taxon>
        <taxon>Pseudomonadati</taxon>
        <taxon>Pseudomonadota</taxon>
        <taxon>Gammaproteobacteria</taxon>
        <taxon>Chromatiales</taxon>
        <taxon>Ectothiorhodospiraceae</taxon>
        <taxon>Spiribacter</taxon>
    </lineage>
</organism>
<dbReference type="Proteomes" id="UP000315400">
    <property type="component" value="Unassembled WGS sequence"/>
</dbReference>
<dbReference type="EMBL" id="VIFK01000127">
    <property type="protein sequence ID" value="TQE98838.1"/>
    <property type="molecule type" value="Genomic_DNA"/>
</dbReference>
<evidence type="ECO:0000313" key="3">
    <source>
        <dbReference type="Proteomes" id="UP000315400"/>
    </source>
</evidence>
<evidence type="ECO:0000313" key="2">
    <source>
        <dbReference type="EMBL" id="TQE98838.1"/>
    </source>
</evidence>
<dbReference type="CDD" id="cd13665">
    <property type="entry name" value="PBP2_TRAP_Dctp3_4"/>
    <property type="match status" value="1"/>
</dbReference>
<keyword evidence="1" id="KW-0732">Signal</keyword>
<reference evidence="2 3" key="1">
    <citation type="submission" date="2019-06" db="EMBL/GenBank/DDBJ databases">
        <title>Metagenome assembled Genome of Spiribacter salinus SL48-SHIP from the microbial mat of Salt Lake 48 (Novosibirsk region, Russia).</title>
        <authorList>
            <person name="Shipova A."/>
            <person name="Rozanov A.S."/>
            <person name="Bryanskaya A.V."/>
            <person name="Peltek S.E."/>
        </authorList>
    </citation>
    <scope>NUCLEOTIDE SEQUENCE [LARGE SCALE GENOMIC DNA]</scope>
    <source>
        <strain evidence="2">SL48-SHIP-2</strain>
    </source>
</reference>
<dbReference type="GO" id="GO:0055085">
    <property type="term" value="P:transmembrane transport"/>
    <property type="evidence" value="ECO:0007669"/>
    <property type="project" value="InterPro"/>
</dbReference>
<dbReference type="InterPro" id="IPR018389">
    <property type="entry name" value="DctP_fam"/>
</dbReference>
<dbReference type="AlphaFoldDB" id="A0A540VQ35"/>
<dbReference type="NCBIfam" id="NF037995">
    <property type="entry name" value="TRAP_S1"/>
    <property type="match status" value="1"/>
</dbReference>
<comment type="caution">
    <text evidence="2">The sequence shown here is derived from an EMBL/GenBank/DDBJ whole genome shotgun (WGS) entry which is preliminary data.</text>
</comment>
<dbReference type="PANTHER" id="PTHR33376:SF15">
    <property type="entry name" value="BLL6794 PROTEIN"/>
    <property type="match status" value="1"/>
</dbReference>